<comment type="similarity">
    <text evidence="2">Belongs to the prokaryotic molybdopterin-containing oxidoreductase family.</text>
</comment>
<evidence type="ECO:0000259" key="7">
    <source>
        <dbReference type="Pfam" id="PF01568"/>
    </source>
</evidence>
<dbReference type="SUPFAM" id="SSF53706">
    <property type="entry name" value="Formate dehydrogenase/DMSO reductase, domains 1-3"/>
    <property type="match status" value="1"/>
</dbReference>
<dbReference type="Gene3D" id="2.20.25.90">
    <property type="entry name" value="ADC-like domains"/>
    <property type="match status" value="1"/>
</dbReference>
<dbReference type="Gene3D" id="3.40.228.10">
    <property type="entry name" value="Dimethylsulfoxide Reductase, domain 2"/>
    <property type="match status" value="1"/>
</dbReference>
<dbReference type="GO" id="GO:0030288">
    <property type="term" value="C:outer membrane-bounded periplasmic space"/>
    <property type="evidence" value="ECO:0007669"/>
    <property type="project" value="TreeGrafter"/>
</dbReference>
<protein>
    <recommendedName>
        <fullName evidence="10">Molybdopterin-dependent oxidoreductase</fullName>
    </recommendedName>
</protein>
<evidence type="ECO:0008006" key="10">
    <source>
        <dbReference type="Google" id="ProtNLM"/>
    </source>
</evidence>
<dbReference type="InterPro" id="IPR050612">
    <property type="entry name" value="Prok_Mopterin_Oxidored"/>
</dbReference>
<dbReference type="Proteomes" id="UP000323521">
    <property type="component" value="Chromosome"/>
</dbReference>
<dbReference type="SUPFAM" id="SSF50692">
    <property type="entry name" value="ADC-like"/>
    <property type="match status" value="1"/>
</dbReference>
<reference evidence="8 9" key="1">
    <citation type="submission" date="2016-10" db="EMBL/GenBank/DDBJ databases">
        <title>Complete Genome Sequence of Peptococcaceae strain DCMF.</title>
        <authorList>
            <person name="Edwards R.J."/>
            <person name="Holland S.I."/>
            <person name="Deshpande N.P."/>
            <person name="Wong Y.K."/>
            <person name="Ertan H."/>
            <person name="Manefield M."/>
            <person name="Russell T.L."/>
            <person name="Lee M.J."/>
        </authorList>
    </citation>
    <scope>NUCLEOTIDE SEQUENCE [LARGE SCALE GENOMIC DNA]</scope>
    <source>
        <strain evidence="8 9">DCMF</strain>
    </source>
</reference>
<dbReference type="Pfam" id="PF01568">
    <property type="entry name" value="Molydop_binding"/>
    <property type="match status" value="1"/>
</dbReference>
<organism evidence="8 9">
    <name type="scientific">Formimonas warabiya</name>
    <dbReference type="NCBI Taxonomy" id="1761012"/>
    <lineage>
        <taxon>Bacteria</taxon>
        <taxon>Bacillati</taxon>
        <taxon>Bacillota</taxon>
        <taxon>Clostridia</taxon>
        <taxon>Eubacteriales</taxon>
        <taxon>Peptococcaceae</taxon>
        <taxon>Candidatus Formimonas</taxon>
    </lineage>
</organism>
<dbReference type="EMBL" id="CP017634">
    <property type="protein sequence ID" value="ATW26688.1"/>
    <property type="molecule type" value="Genomic_DNA"/>
</dbReference>
<feature type="domain" description="Molybdopterin dinucleotide-binding" evidence="7">
    <location>
        <begin position="701"/>
        <end position="802"/>
    </location>
</feature>
<evidence type="ECO:0000313" key="9">
    <source>
        <dbReference type="Proteomes" id="UP000323521"/>
    </source>
</evidence>
<dbReference type="GO" id="GO:0016491">
    <property type="term" value="F:oxidoreductase activity"/>
    <property type="evidence" value="ECO:0007669"/>
    <property type="project" value="UniProtKB-KW"/>
</dbReference>
<gene>
    <name evidence="8" type="ORF">DCMF_19715</name>
</gene>
<comment type="cofactor">
    <cofactor evidence="1">
        <name>Mo-bis(molybdopterin guanine dinucleotide)</name>
        <dbReference type="ChEBI" id="CHEBI:60539"/>
    </cofactor>
</comment>
<dbReference type="AlphaFoldDB" id="A0A3G1KW20"/>
<dbReference type="GO" id="GO:0009055">
    <property type="term" value="F:electron transfer activity"/>
    <property type="evidence" value="ECO:0007669"/>
    <property type="project" value="TreeGrafter"/>
</dbReference>
<evidence type="ECO:0000256" key="4">
    <source>
        <dbReference type="ARBA" id="ARBA00022723"/>
    </source>
</evidence>
<keyword evidence="9" id="KW-1185">Reference proteome</keyword>
<accession>A0A3G1KW20</accession>
<evidence type="ECO:0000256" key="5">
    <source>
        <dbReference type="ARBA" id="ARBA00023002"/>
    </source>
</evidence>
<name>A0A3G1KW20_FORW1</name>
<dbReference type="KEGG" id="fwa:DCMF_19715"/>
<evidence type="ECO:0000256" key="1">
    <source>
        <dbReference type="ARBA" id="ARBA00001942"/>
    </source>
</evidence>
<evidence type="ECO:0000313" key="8">
    <source>
        <dbReference type="EMBL" id="ATW26688.1"/>
    </source>
</evidence>
<dbReference type="PANTHER" id="PTHR43742:SF3">
    <property type="entry name" value="DIMETHYL SULFOXIDE REDUCTASE DMSA"/>
    <property type="match status" value="1"/>
</dbReference>
<dbReference type="GO" id="GO:0009061">
    <property type="term" value="P:anaerobic respiration"/>
    <property type="evidence" value="ECO:0007669"/>
    <property type="project" value="TreeGrafter"/>
</dbReference>
<keyword evidence="5" id="KW-0560">Oxidoreductase</keyword>
<dbReference type="GO" id="GO:0043546">
    <property type="term" value="F:molybdopterin cofactor binding"/>
    <property type="evidence" value="ECO:0007669"/>
    <property type="project" value="InterPro"/>
</dbReference>
<evidence type="ECO:0000259" key="6">
    <source>
        <dbReference type="Pfam" id="PF00384"/>
    </source>
</evidence>
<dbReference type="RefSeq" id="WP_148136010.1">
    <property type="nucleotide sequence ID" value="NZ_CP017634.1"/>
</dbReference>
<dbReference type="InterPro" id="IPR006655">
    <property type="entry name" value="Mopterin_OxRdtase_prok_CS"/>
</dbReference>
<dbReference type="InterPro" id="IPR006656">
    <property type="entry name" value="Mopterin_OxRdtase"/>
</dbReference>
<dbReference type="InterPro" id="IPR009010">
    <property type="entry name" value="Asp_de-COase-like_dom_sf"/>
</dbReference>
<evidence type="ECO:0000256" key="2">
    <source>
        <dbReference type="ARBA" id="ARBA00010312"/>
    </source>
</evidence>
<evidence type="ECO:0000256" key="3">
    <source>
        <dbReference type="ARBA" id="ARBA00022505"/>
    </source>
</evidence>
<dbReference type="Gene3D" id="3.40.50.740">
    <property type="match status" value="2"/>
</dbReference>
<keyword evidence="3" id="KW-0500">Molybdenum</keyword>
<dbReference type="InterPro" id="IPR006657">
    <property type="entry name" value="MoPterin_dinucl-bd_dom"/>
</dbReference>
<feature type="domain" description="Molybdopterin oxidoreductase" evidence="6">
    <location>
        <begin position="91"/>
        <end position="555"/>
    </location>
</feature>
<proteinExistence type="inferred from homology"/>
<dbReference type="GO" id="GO:0030151">
    <property type="term" value="F:molybdenum ion binding"/>
    <property type="evidence" value="ECO:0007669"/>
    <property type="project" value="TreeGrafter"/>
</dbReference>
<dbReference type="PANTHER" id="PTHR43742">
    <property type="entry name" value="TRIMETHYLAMINE-N-OXIDE REDUCTASE"/>
    <property type="match status" value="1"/>
</dbReference>
<dbReference type="Pfam" id="PF00384">
    <property type="entry name" value="Molybdopterin"/>
    <property type="match status" value="1"/>
</dbReference>
<dbReference type="Gene3D" id="2.40.40.20">
    <property type="match status" value="1"/>
</dbReference>
<dbReference type="OrthoDB" id="219031at2"/>
<sequence length="824" mass="93972">MDMKCKTQHKDDGSTFYTACRCNCGGSYQCIIKANVKDGKVISVEPDDRYNYNCGREDAYMEEEDLQKVRIQRRPCVVGLTWHKYAQLPERILYPLKRKEGTERGAGEYERITWDEALDTIASKMIESREKYGPLSIISPYMPNETYERIMSYWGAGAEGWGWCSYDAARLMAQMITGGEGWEVQNWSSSSGADMLTHSKAIVLWGCDPTVGHQGPAHAFAWYIKLARERGKPVIIIDPRYSMAVRTLADQWIPIKPGTDVAIMMGMAYTLFEADTYDKKFIEKYVEPVGFQKFKDYIMGNGDDKTPKTPEWAAEKCGVPAETIRALAHFVWDNEPCWTYAHWSLSRKSQGEQVISTFAALQAMLGNWGKPGGGPAIHPGGQVQDLPMGYFSTTYSEPGPYKVPKLFRSHYWAQAVLLLDDYKSGKISAEEYMSSVGWRADKSLVDQFNPRFLFWGGGSKPHASNHLVTACDTASDQIKAINKMDFIITAHSIMTPTVRYADIILPVQDWIWEGSDVSRTAPYGVFEAVQGNPGVVEPPGETKQWVWIYVEICKRLGVDPKNFFRYYTGKRSWEEDWENGLREMYHDVEEYYKGRGKTIPTYDNFQNGEFLNCDELEDQPLTGFVPQMKENKPFKTPSGKIEFYYPLFEDESQRGKSEHYTFDGKLIDNLPADWKDMPSSPEYKVGRHGMDDPKSKEYPIMLLTSHSRYRVHYVHWINPWLRGHVYRHRVWINAVDAAKRGIKDNDKILVYNDRGKIIMPAYVTSRIMPGTALIHQGGNYEPDENGIDRGASPNTLLGGDKASNFTPARATNLVQIEKYEEANV</sequence>
<dbReference type="PROSITE" id="PS00932">
    <property type="entry name" value="MOLYBDOPTERIN_PROK_3"/>
    <property type="match status" value="1"/>
</dbReference>
<keyword evidence="4" id="KW-0479">Metal-binding</keyword>